<keyword evidence="3 6" id="KW-0663">Pyridoxal phosphate</keyword>
<dbReference type="AlphaFoldDB" id="A0A2Z5FU64"/>
<dbReference type="GO" id="GO:0004795">
    <property type="term" value="F:threonine synthase activity"/>
    <property type="evidence" value="ECO:0007669"/>
    <property type="project" value="UniProtKB-UniRule"/>
</dbReference>
<dbReference type="Pfam" id="PF00291">
    <property type="entry name" value="PALP"/>
    <property type="match status" value="1"/>
</dbReference>
<dbReference type="GO" id="GO:0004794">
    <property type="term" value="F:threonine deaminase activity"/>
    <property type="evidence" value="ECO:0007669"/>
    <property type="project" value="TreeGrafter"/>
</dbReference>
<comment type="cofactor">
    <cofactor evidence="1 6">
        <name>pyridoxal 5'-phosphate</name>
        <dbReference type="ChEBI" id="CHEBI:597326"/>
    </cofactor>
</comment>
<dbReference type="GO" id="GO:0009097">
    <property type="term" value="P:isoleucine biosynthetic process"/>
    <property type="evidence" value="ECO:0007669"/>
    <property type="project" value="TreeGrafter"/>
</dbReference>
<dbReference type="InterPro" id="IPR050147">
    <property type="entry name" value="Ser/Thr_Dehydratase"/>
</dbReference>
<dbReference type="KEGG" id="abas:ACPOL_1030"/>
<keyword evidence="9" id="KW-1185">Reference proteome</keyword>
<evidence type="ECO:0000256" key="3">
    <source>
        <dbReference type="ARBA" id="ARBA00022898"/>
    </source>
</evidence>
<evidence type="ECO:0000313" key="9">
    <source>
        <dbReference type="Proteomes" id="UP000253606"/>
    </source>
</evidence>
<dbReference type="NCBIfam" id="TIGR00260">
    <property type="entry name" value="thrC"/>
    <property type="match status" value="1"/>
</dbReference>
<dbReference type="Gene3D" id="3.40.50.1100">
    <property type="match status" value="2"/>
</dbReference>
<dbReference type="GO" id="GO:0006567">
    <property type="term" value="P:L-threonine catabolic process"/>
    <property type="evidence" value="ECO:0007669"/>
    <property type="project" value="TreeGrafter"/>
</dbReference>
<dbReference type="OrthoDB" id="9778118at2"/>
<dbReference type="CDD" id="cd01563">
    <property type="entry name" value="Thr-synth_1"/>
    <property type="match status" value="1"/>
</dbReference>
<evidence type="ECO:0000313" key="8">
    <source>
        <dbReference type="EMBL" id="AXC10381.1"/>
    </source>
</evidence>
<dbReference type="GO" id="GO:0003941">
    <property type="term" value="F:L-serine ammonia-lyase activity"/>
    <property type="evidence" value="ECO:0007669"/>
    <property type="project" value="TreeGrafter"/>
</dbReference>
<protein>
    <recommendedName>
        <fullName evidence="5">Threonine synthase</fullName>
        <ecNumber evidence="5">4.2.3.1</ecNumber>
    </recommendedName>
</protein>
<dbReference type="InterPro" id="IPR036052">
    <property type="entry name" value="TrpB-like_PALP_sf"/>
</dbReference>
<evidence type="ECO:0000256" key="1">
    <source>
        <dbReference type="ARBA" id="ARBA00001933"/>
    </source>
</evidence>
<comment type="similarity">
    <text evidence="2">Belongs to the threonine synthase family.</text>
</comment>
<dbReference type="EMBL" id="CP030840">
    <property type="protein sequence ID" value="AXC10381.1"/>
    <property type="molecule type" value="Genomic_DNA"/>
</dbReference>
<accession>A0A2Z5FU64</accession>
<dbReference type="EC" id="4.2.3.1" evidence="5"/>
<dbReference type="RefSeq" id="WP_114206028.1">
    <property type="nucleotide sequence ID" value="NZ_CP030840.1"/>
</dbReference>
<dbReference type="PANTHER" id="PTHR48078">
    <property type="entry name" value="THREONINE DEHYDRATASE, MITOCHONDRIAL-RELATED"/>
    <property type="match status" value="1"/>
</dbReference>
<dbReference type="PANTHER" id="PTHR48078:SF6">
    <property type="entry name" value="L-THREONINE DEHYDRATASE CATABOLIC TDCB"/>
    <property type="match status" value="1"/>
</dbReference>
<sequence length="431" mass="46612">MAVAYELRCRDCGKRFKNDPLSSCDECFSPLEVVYDMDAAKRTFTRESIAGGPASMWRYQSLLPVPEDYAAPTPAGWTPLLEAPRLAKRIGAKNLFIKNDAVCLPTLSFKDRVVSVALANAKIFGFDTVGCSSTGNLANAVAAQAVRMGFKTYILVPADLEPAKILNTQVYGATLVRVEGNYDHVNRLSSQIAERFHWGFVNVNLRPYYAEGSKTVGYEIAEQLGWRLPDNVVVPMAGGSLITKIRKAFKELVELGLVAEKQVRFFGAQATGCSPISTAVKAGSDIIEPQRPNTIARSLAIGNPADGPYAARAIRDSGGWAEDVSDVEIVSAIQELAETEGVFTETAGGVTTAVTARLYAHGRISPDDVTVSCITGNGLKTTDALAGKYEAERTIRPRMADFEEFVAQHEVRGIVVDDMVSGELVGGEYVR</sequence>
<evidence type="ECO:0000256" key="6">
    <source>
        <dbReference type="PIRSR" id="PIRSR604450-51"/>
    </source>
</evidence>
<dbReference type="InterPro" id="IPR004450">
    <property type="entry name" value="Thr_synthase-like"/>
</dbReference>
<evidence type="ECO:0000256" key="2">
    <source>
        <dbReference type="ARBA" id="ARBA00005517"/>
    </source>
</evidence>
<dbReference type="GO" id="GO:0006565">
    <property type="term" value="P:L-serine catabolic process"/>
    <property type="evidence" value="ECO:0007669"/>
    <property type="project" value="TreeGrafter"/>
</dbReference>
<organism evidence="8 9">
    <name type="scientific">Acidisarcina polymorpha</name>
    <dbReference type="NCBI Taxonomy" id="2211140"/>
    <lineage>
        <taxon>Bacteria</taxon>
        <taxon>Pseudomonadati</taxon>
        <taxon>Acidobacteriota</taxon>
        <taxon>Terriglobia</taxon>
        <taxon>Terriglobales</taxon>
        <taxon>Acidobacteriaceae</taxon>
        <taxon>Acidisarcina</taxon>
    </lineage>
</organism>
<proteinExistence type="inferred from homology"/>
<dbReference type="InterPro" id="IPR001926">
    <property type="entry name" value="TrpB-like_PALP"/>
</dbReference>
<reference evidence="8 9" key="1">
    <citation type="journal article" date="2018" name="Front. Microbiol.">
        <title>Hydrolytic Capabilities as a Key to Environmental Success: Chitinolytic and Cellulolytic Acidobacteria From Acidic Sub-arctic Soils and Boreal Peatlands.</title>
        <authorList>
            <person name="Belova S.E."/>
            <person name="Ravin N.V."/>
            <person name="Pankratov T.A."/>
            <person name="Rakitin A.L."/>
            <person name="Ivanova A.A."/>
            <person name="Beletsky A.V."/>
            <person name="Mardanov A.V."/>
            <person name="Sinninghe Damste J.S."/>
            <person name="Dedysh S.N."/>
        </authorList>
    </citation>
    <scope>NUCLEOTIDE SEQUENCE [LARGE SCALE GENOMIC DNA]</scope>
    <source>
        <strain evidence="8 9">SBC82</strain>
    </source>
</reference>
<dbReference type="SUPFAM" id="SSF53686">
    <property type="entry name" value="Tryptophan synthase beta subunit-like PLP-dependent enzymes"/>
    <property type="match status" value="1"/>
</dbReference>
<keyword evidence="4" id="KW-0456">Lyase</keyword>
<evidence type="ECO:0000259" key="7">
    <source>
        <dbReference type="Pfam" id="PF00291"/>
    </source>
</evidence>
<gene>
    <name evidence="8" type="ORF">ACPOL_1030</name>
</gene>
<evidence type="ECO:0000256" key="4">
    <source>
        <dbReference type="ARBA" id="ARBA00023239"/>
    </source>
</evidence>
<feature type="domain" description="Tryptophan synthase beta chain-like PALP" evidence="7">
    <location>
        <begin position="75"/>
        <end position="376"/>
    </location>
</feature>
<dbReference type="Proteomes" id="UP000253606">
    <property type="component" value="Chromosome"/>
</dbReference>
<dbReference type="GO" id="GO:0009088">
    <property type="term" value="P:threonine biosynthetic process"/>
    <property type="evidence" value="ECO:0007669"/>
    <property type="project" value="UniProtKB-UniRule"/>
</dbReference>
<name>A0A2Z5FU64_9BACT</name>
<feature type="modified residue" description="N6-(pyridoxal phosphate)lysine" evidence="6">
    <location>
        <position position="110"/>
    </location>
</feature>
<evidence type="ECO:0000256" key="5">
    <source>
        <dbReference type="NCBIfam" id="TIGR00260"/>
    </source>
</evidence>